<dbReference type="PROSITE" id="PS50004">
    <property type="entry name" value="C2"/>
    <property type="match status" value="1"/>
</dbReference>
<organism evidence="2">
    <name type="scientific">Lygus hesperus</name>
    <name type="common">Western plant bug</name>
    <dbReference type="NCBI Taxonomy" id="30085"/>
    <lineage>
        <taxon>Eukaryota</taxon>
        <taxon>Metazoa</taxon>
        <taxon>Ecdysozoa</taxon>
        <taxon>Arthropoda</taxon>
        <taxon>Hexapoda</taxon>
        <taxon>Insecta</taxon>
        <taxon>Pterygota</taxon>
        <taxon>Neoptera</taxon>
        <taxon>Paraneoptera</taxon>
        <taxon>Hemiptera</taxon>
        <taxon>Heteroptera</taxon>
        <taxon>Panheteroptera</taxon>
        <taxon>Cimicomorpha</taxon>
        <taxon>Miridae</taxon>
        <taxon>Mirini</taxon>
        <taxon>Lygus</taxon>
    </lineage>
</organism>
<dbReference type="AlphaFoldDB" id="A0A0A9VVA3"/>
<protein>
    <submittedName>
        <fullName evidence="2">Intersectin-2</fullName>
    </submittedName>
</protein>
<feature type="domain" description="C2" evidence="1">
    <location>
        <begin position="1"/>
        <end position="73"/>
    </location>
</feature>
<dbReference type="Gene3D" id="2.60.40.150">
    <property type="entry name" value="C2 domain"/>
    <property type="match status" value="1"/>
</dbReference>
<reference evidence="2" key="1">
    <citation type="journal article" date="2014" name="PLoS ONE">
        <title>Transcriptome-Based Identification of ABC Transporters in the Western Tarnished Plant Bug Lygus hesperus.</title>
        <authorList>
            <person name="Hull J.J."/>
            <person name="Chaney K."/>
            <person name="Geib S.M."/>
            <person name="Fabrick J.A."/>
            <person name="Brent C.S."/>
            <person name="Walsh D."/>
            <person name="Lavine L.C."/>
        </authorList>
    </citation>
    <scope>NUCLEOTIDE SEQUENCE</scope>
</reference>
<evidence type="ECO:0000313" key="2">
    <source>
        <dbReference type="EMBL" id="JAF99115.1"/>
    </source>
</evidence>
<dbReference type="InterPro" id="IPR035892">
    <property type="entry name" value="C2_domain_sf"/>
</dbReference>
<accession>A0A0A9VVA3</accession>
<gene>
    <name evidence="2" type="primary">ITSN2_0</name>
    <name evidence="2" type="ORF">CM83_88693</name>
</gene>
<dbReference type="InterPro" id="IPR000008">
    <property type="entry name" value="C2_dom"/>
</dbReference>
<dbReference type="SUPFAM" id="SSF49562">
    <property type="entry name" value="C2 domain (Calcium/lipid-binding domain, CaLB)"/>
    <property type="match status" value="1"/>
</dbReference>
<dbReference type="Pfam" id="PF00168">
    <property type="entry name" value="C2"/>
    <property type="match status" value="1"/>
</dbReference>
<sequence>MGAQEHRTPTVRMSSQTEVVFNASLQFLVKDLYEDVLCFTIKEKGNFSPDQFLGRTELRMSELTSEVRIDKMGNRGPLKRQLRLCEVSSGFINVKLDLHIFKPVDN</sequence>
<dbReference type="EMBL" id="GBHO01044488">
    <property type="protein sequence ID" value="JAF99115.1"/>
    <property type="molecule type" value="Transcribed_RNA"/>
</dbReference>
<proteinExistence type="predicted"/>
<reference evidence="2" key="2">
    <citation type="submission" date="2014-07" db="EMBL/GenBank/DDBJ databases">
        <authorList>
            <person name="Hull J."/>
        </authorList>
    </citation>
    <scope>NUCLEOTIDE SEQUENCE</scope>
</reference>
<evidence type="ECO:0000259" key="1">
    <source>
        <dbReference type="PROSITE" id="PS50004"/>
    </source>
</evidence>
<name>A0A0A9VVA3_LYGHE</name>